<evidence type="ECO:0000256" key="1">
    <source>
        <dbReference type="SAM" id="MobiDB-lite"/>
    </source>
</evidence>
<proteinExistence type="predicted"/>
<comment type="caution">
    <text evidence="2">The sequence shown here is derived from an EMBL/GenBank/DDBJ whole genome shotgun (WGS) entry which is preliminary data.</text>
</comment>
<protein>
    <submittedName>
        <fullName evidence="2">Uncharacterized protein</fullName>
    </submittedName>
</protein>
<evidence type="ECO:0000313" key="2">
    <source>
        <dbReference type="EMBL" id="KAL0565301.1"/>
    </source>
</evidence>
<reference evidence="2 3" key="1">
    <citation type="submission" date="2024-02" db="EMBL/GenBank/DDBJ databases">
        <title>A draft genome for the cacao thread blight pathogen Marasmius crinis-equi.</title>
        <authorList>
            <person name="Cohen S.P."/>
            <person name="Baruah I.K."/>
            <person name="Amoako-Attah I."/>
            <person name="Bukari Y."/>
            <person name="Meinhardt L.W."/>
            <person name="Bailey B.A."/>
        </authorList>
    </citation>
    <scope>NUCLEOTIDE SEQUENCE [LARGE SCALE GENOMIC DNA]</scope>
    <source>
        <strain evidence="2 3">GH-76</strain>
    </source>
</reference>
<keyword evidence="3" id="KW-1185">Reference proteome</keyword>
<feature type="region of interest" description="Disordered" evidence="1">
    <location>
        <begin position="217"/>
        <end position="242"/>
    </location>
</feature>
<organism evidence="2 3">
    <name type="scientific">Marasmius crinis-equi</name>
    <dbReference type="NCBI Taxonomy" id="585013"/>
    <lineage>
        <taxon>Eukaryota</taxon>
        <taxon>Fungi</taxon>
        <taxon>Dikarya</taxon>
        <taxon>Basidiomycota</taxon>
        <taxon>Agaricomycotina</taxon>
        <taxon>Agaricomycetes</taxon>
        <taxon>Agaricomycetidae</taxon>
        <taxon>Agaricales</taxon>
        <taxon>Marasmiineae</taxon>
        <taxon>Marasmiaceae</taxon>
        <taxon>Marasmius</taxon>
    </lineage>
</organism>
<feature type="compositionally biased region" description="Basic residues" evidence="1">
    <location>
        <begin position="160"/>
        <end position="172"/>
    </location>
</feature>
<accession>A0ABR3EQX4</accession>
<name>A0ABR3EQX4_9AGAR</name>
<feature type="compositionally biased region" description="Acidic residues" evidence="1">
    <location>
        <begin position="100"/>
        <end position="115"/>
    </location>
</feature>
<dbReference type="EMBL" id="JBAHYK010002331">
    <property type="protein sequence ID" value="KAL0565301.1"/>
    <property type="molecule type" value="Genomic_DNA"/>
</dbReference>
<feature type="compositionally biased region" description="Pro residues" evidence="1">
    <location>
        <begin position="122"/>
        <end position="133"/>
    </location>
</feature>
<sequence length="380" mass="41013">MSPPKPVFSRGKGRFERFGSYLRNNRCQASCCAAAAILMVYFLRSRVASPSSIAVQQAPVFPLFSAASHSFDLSSHATFLEFRLVEKAHREKSIPSAEDIFGDGEELTELSDSDSEDKPHRLPSPPPSRPPDLPSAASSISPAPPTVGTKRPAENGHQSPRNKRRKRARKAVKAAAEPAVGPSERTVQEALLPSKKPQQVTLQAQGFDAAYGAHTGKIGKSEKAGKKGKAGRGKPAKGNAVDQKLKEQAEREAEYDVGDLVKGRGFDHIKWDGIKPIPIIDANDIIVSVLAGRPNRKGYLEETNRAHSAVMLEGNQAGLTGKCEKRGNFPAHTKGITMGMGSSVPVLLIPDNQQKGMGGILQRLVDLVEFKRISGYQNGK</sequence>
<feature type="compositionally biased region" description="Basic residues" evidence="1">
    <location>
        <begin position="226"/>
        <end position="235"/>
    </location>
</feature>
<feature type="region of interest" description="Disordered" evidence="1">
    <location>
        <begin position="95"/>
        <end position="186"/>
    </location>
</feature>
<dbReference type="Proteomes" id="UP001465976">
    <property type="component" value="Unassembled WGS sequence"/>
</dbReference>
<gene>
    <name evidence="2" type="ORF">V5O48_016724</name>
</gene>
<evidence type="ECO:0000313" key="3">
    <source>
        <dbReference type="Proteomes" id="UP001465976"/>
    </source>
</evidence>